<dbReference type="Pfam" id="PF13439">
    <property type="entry name" value="Glyco_transf_4"/>
    <property type="match status" value="1"/>
</dbReference>
<dbReference type="Gene3D" id="3.40.50.2000">
    <property type="entry name" value="Glycogen Phosphorylase B"/>
    <property type="match status" value="2"/>
</dbReference>
<dbReference type="GO" id="GO:0016757">
    <property type="term" value="F:glycosyltransferase activity"/>
    <property type="evidence" value="ECO:0007669"/>
    <property type="project" value="TreeGrafter"/>
</dbReference>
<evidence type="ECO:0000313" key="3">
    <source>
        <dbReference type="Proteomes" id="UP000264141"/>
    </source>
</evidence>
<dbReference type="Proteomes" id="UP000264141">
    <property type="component" value="Unassembled WGS sequence"/>
</dbReference>
<dbReference type="InterPro" id="IPR028098">
    <property type="entry name" value="Glyco_trans_4-like_N"/>
</dbReference>
<dbReference type="EMBL" id="DPBP01000026">
    <property type="protein sequence ID" value="HCE17432.1"/>
    <property type="molecule type" value="Genomic_DNA"/>
</dbReference>
<comment type="caution">
    <text evidence="2">The sequence shown here is derived from an EMBL/GenBank/DDBJ whole genome shotgun (WGS) entry which is preliminary data.</text>
</comment>
<reference evidence="2 3" key="1">
    <citation type="journal article" date="2018" name="Nat. Biotechnol.">
        <title>A standardized bacterial taxonomy based on genome phylogeny substantially revises the tree of life.</title>
        <authorList>
            <person name="Parks D.H."/>
            <person name="Chuvochina M."/>
            <person name="Waite D.W."/>
            <person name="Rinke C."/>
            <person name="Skarshewski A."/>
            <person name="Chaumeil P.A."/>
            <person name="Hugenholtz P."/>
        </authorList>
    </citation>
    <scope>NUCLEOTIDE SEQUENCE [LARGE SCALE GENOMIC DNA]</scope>
    <source>
        <strain evidence="2">UBA8781</strain>
    </source>
</reference>
<dbReference type="AlphaFoldDB" id="A0A3D1JFY5"/>
<dbReference type="PANTHER" id="PTHR12526:SF600">
    <property type="entry name" value="GLYCOSYL TRANSFERASE GROUP 1"/>
    <property type="match status" value="1"/>
</dbReference>
<name>A0A3D1JFY5_9CHLR</name>
<dbReference type="STRING" id="229919.GCA_001050195_03446"/>
<organism evidence="2 3">
    <name type="scientific">Anaerolinea thermolimosa</name>
    <dbReference type="NCBI Taxonomy" id="229919"/>
    <lineage>
        <taxon>Bacteria</taxon>
        <taxon>Bacillati</taxon>
        <taxon>Chloroflexota</taxon>
        <taxon>Anaerolineae</taxon>
        <taxon>Anaerolineales</taxon>
        <taxon>Anaerolineaceae</taxon>
        <taxon>Anaerolinea</taxon>
    </lineage>
</organism>
<dbReference type="PANTHER" id="PTHR12526">
    <property type="entry name" value="GLYCOSYLTRANSFERASE"/>
    <property type="match status" value="1"/>
</dbReference>
<gene>
    <name evidence="2" type="ORF">DEQ80_06200</name>
</gene>
<evidence type="ECO:0000313" key="2">
    <source>
        <dbReference type="EMBL" id="HCE17432.1"/>
    </source>
</evidence>
<feature type="domain" description="Glycosyltransferase subfamily 4-like N-terminal" evidence="1">
    <location>
        <begin position="46"/>
        <end position="238"/>
    </location>
</feature>
<keyword evidence="2" id="KW-0808">Transferase</keyword>
<dbReference type="SUPFAM" id="SSF53756">
    <property type="entry name" value="UDP-Glycosyltransferase/glycogen phosphorylase"/>
    <property type="match status" value="1"/>
</dbReference>
<proteinExistence type="predicted"/>
<dbReference type="Pfam" id="PF13692">
    <property type="entry name" value="Glyco_trans_1_4"/>
    <property type="match status" value="1"/>
</dbReference>
<protein>
    <submittedName>
        <fullName evidence="2">Glycosyl transferase family 1</fullName>
    </submittedName>
</protein>
<sequence>MAPPARTAAGDGAGHLGLFPREDGHAGCSTVKILFLSRWFPYPPDNGARIRVFSILRGLGRKHRVDLISFVEDPPSPESCEVLREFLGEVLTVPYRAFQPGRLTALAGFFSPTPRSLLDTYSQAMADVVTGLAIKEKYDLVVASELDMAPYARLVSNARKVLEELEVTKIARRSLDEPHPLRRLRYRLTWWKLSRYLTRLLEEFDGCTVVSELEREAVMRCAPQLKHMAVIPNGVDLSFYQPADEKEMEPESLIFTGALSYRVNFEGLEFFAREIYPLILAERPGARLYITGKTAPAPMERLNLRDKMVFTGYLADLRPMLRRVCVNVVPLLTGGGTRLKILEGWAAGTPIVSTSRGAEGLSFEDGRHLLIADQPAQFARAVLRIISDPALRASLRENGRALVETHYDWNAIVDRLDDFLLSISSGDSLRR</sequence>
<dbReference type="CDD" id="cd03801">
    <property type="entry name" value="GT4_PimA-like"/>
    <property type="match status" value="1"/>
</dbReference>
<evidence type="ECO:0000259" key="1">
    <source>
        <dbReference type="Pfam" id="PF13439"/>
    </source>
</evidence>
<accession>A0A3D1JFY5</accession>